<keyword evidence="1" id="KW-0472">Membrane</keyword>
<name>A0A1U9NHF4_9BACT</name>
<feature type="transmembrane region" description="Helical" evidence="1">
    <location>
        <begin position="64"/>
        <end position="87"/>
    </location>
</feature>
<dbReference type="KEGG" id="alus:STSP2_00483"/>
<dbReference type="EMBL" id="CP019791">
    <property type="protein sequence ID" value="AQT67339.1"/>
    <property type="molecule type" value="Genomic_DNA"/>
</dbReference>
<accession>A0A1U9NHF4</accession>
<evidence type="ECO:0000313" key="2">
    <source>
        <dbReference type="EMBL" id="AQT67339.1"/>
    </source>
</evidence>
<gene>
    <name evidence="2" type="ORF">STSP2_00483</name>
</gene>
<dbReference type="OrthoDB" id="1593511at2"/>
<dbReference type="AlphaFoldDB" id="A0A1U9NHF4"/>
<keyword evidence="1" id="KW-1133">Transmembrane helix</keyword>
<sequence length="153" mass="17281">MTQNKKLPLSLRIVAALFILTGISGILEMIIGLFQDEFILNIGGILALLTGLGLLKLSSGWRSFALFVLWFYMIGIPAMLVFCAISDNDKMQIFNKEIVNPPLLYDLAFMVPLFLIVLWMYHILTRPNVRKLFIPSEQTTKLQSDPTLFDGLS</sequence>
<dbReference type="RefSeq" id="WP_146659502.1">
    <property type="nucleotide sequence ID" value="NZ_CP019791.1"/>
</dbReference>
<keyword evidence="1" id="KW-0812">Transmembrane</keyword>
<feature type="transmembrane region" description="Helical" evidence="1">
    <location>
        <begin position="38"/>
        <end position="57"/>
    </location>
</feature>
<feature type="transmembrane region" description="Helical" evidence="1">
    <location>
        <begin position="12"/>
        <end position="32"/>
    </location>
</feature>
<dbReference type="STRING" id="1936003.STSP2_00483"/>
<feature type="transmembrane region" description="Helical" evidence="1">
    <location>
        <begin position="107"/>
        <end position="124"/>
    </location>
</feature>
<organism evidence="2 3">
    <name type="scientific">Anaerohalosphaera lusitana</name>
    <dbReference type="NCBI Taxonomy" id="1936003"/>
    <lineage>
        <taxon>Bacteria</taxon>
        <taxon>Pseudomonadati</taxon>
        <taxon>Planctomycetota</taxon>
        <taxon>Phycisphaerae</taxon>
        <taxon>Sedimentisphaerales</taxon>
        <taxon>Anaerohalosphaeraceae</taxon>
        <taxon>Anaerohalosphaera</taxon>
    </lineage>
</organism>
<reference evidence="3" key="1">
    <citation type="submission" date="2017-02" db="EMBL/GenBank/DDBJ databases">
        <title>Comparative genomics and description of representatives of a novel lineage of planctomycetes thriving in anoxic sediments.</title>
        <authorList>
            <person name="Spring S."/>
            <person name="Bunk B."/>
            <person name="Sproer C."/>
        </authorList>
    </citation>
    <scope>NUCLEOTIDE SEQUENCE [LARGE SCALE GENOMIC DNA]</scope>
    <source>
        <strain evidence="3">ST-NAGAB-D1</strain>
    </source>
</reference>
<evidence type="ECO:0000256" key="1">
    <source>
        <dbReference type="SAM" id="Phobius"/>
    </source>
</evidence>
<dbReference type="Proteomes" id="UP000189674">
    <property type="component" value="Chromosome"/>
</dbReference>
<keyword evidence="3" id="KW-1185">Reference proteome</keyword>
<protein>
    <submittedName>
        <fullName evidence="2">Uncharacterized protein</fullName>
    </submittedName>
</protein>
<evidence type="ECO:0000313" key="3">
    <source>
        <dbReference type="Proteomes" id="UP000189674"/>
    </source>
</evidence>
<proteinExistence type="predicted"/>